<gene>
    <name evidence="6 8" type="primary">rplW</name>
    <name evidence="8" type="ORF">AN618_18130</name>
</gene>
<dbReference type="OrthoDB" id="9793353at2"/>
<dbReference type="InterPro" id="IPR013025">
    <property type="entry name" value="Ribosomal_uL23-like"/>
</dbReference>
<keyword evidence="9" id="KW-1185">Reference proteome</keyword>
<dbReference type="STRING" id="520764.AN618_18130"/>
<evidence type="ECO:0000256" key="5">
    <source>
        <dbReference type="ARBA" id="ARBA00023274"/>
    </source>
</evidence>
<dbReference type="FunFam" id="3.30.70.330:FF:000001">
    <property type="entry name" value="50S ribosomal protein L23"/>
    <property type="match status" value="1"/>
</dbReference>
<dbReference type="GO" id="GO:0003735">
    <property type="term" value="F:structural constituent of ribosome"/>
    <property type="evidence" value="ECO:0007669"/>
    <property type="project" value="InterPro"/>
</dbReference>
<dbReference type="FunCoup" id="A0A140L596">
    <property type="interactions" value="339"/>
</dbReference>
<dbReference type="PANTHER" id="PTHR11620">
    <property type="entry name" value="60S RIBOSOMAL PROTEIN L23A"/>
    <property type="match status" value="1"/>
</dbReference>
<dbReference type="Pfam" id="PF00276">
    <property type="entry name" value="Ribosomal_L23"/>
    <property type="match status" value="1"/>
</dbReference>
<protein>
    <recommendedName>
        <fullName evidence="6">Large ribosomal subunit protein uL23</fullName>
    </recommendedName>
</protein>
<keyword evidence="3 6" id="KW-0694">RNA-binding</keyword>
<dbReference type="GO" id="GO:0019843">
    <property type="term" value="F:rRNA binding"/>
    <property type="evidence" value="ECO:0007669"/>
    <property type="project" value="UniProtKB-UniRule"/>
</dbReference>
<dbReference type="Proteomes" id="UP000070427">
    <property type="component" value="Unassembled WGS sequence"/>
</dbReference>
<dbReference type="HAMAP" id="MF_01369_B">
    <property type="entry name" value="Ribosomal_uL23_B"/>
    <property type="match status" value="1"/>
</dbReference>
<dbReference type="Gene3D" id="3.30.70.330">
    <property type="match status" value="1"/>
</dbReference>
<comment type="caution">
    <text evidence="8">The sequence shown here is derived from an EMBL/GenBank/DDBJ whole genome shotgun (WGS) entry which is preliminary data.</text>
</comment>
<dbReference type="GO" id="GO:0005840">
    <property type="term" value="C:ribosome"/>
    <property type="evidence" value="ECO:0007669"/>
    <property type="project" value="UniProtKB-KW"/>
</dbReference>
<evidence type="ECO:0000313" key="8">
    <source>
        <dbReference type="EMBL" id="KXG75721.1"/>
    </source>
</evidence>
<dbReference type="InterPro" id="IPR001014">
    <property type="entry name" value="Ribosomal_uL23_CS"/>
</dbReference>
<dbReference type="AlphaFoldDB" id="A0A140L596"/>
<comment type="similarity">
    <text evidence="1 6 7">Belongs to the universal ribosomal protein uL23 family.</text>
</comment>
<dbReference type="NCBIfam" id="NF004366">
    <property type="entry name" value="PRK05738.3-2"/>
    <property type="match status" value="1"/>
</dbReference>
<sequence>MSKDPHDIIIRPWITEKSMAMKEQRKYTFVVHPDANKTEIKNAVEAIFGVKVEKVNTMNVRGKKKRVGIHEGKRPDWKKAIVTLKKDSKPIEFFESL</sequence>
<evidence type="ECO:0000256" key="7">
    <source>
        <dbReference type="RuleBase" id="RU003934"/>
    </source>
</evidence>
<keyword evidence="2 6" id="KW-0699">rRNA-binding</keyword>
<name>A0A140L596_9FIRM</name>
<evidence type="ECO:0000256" key="6">
    <source>
        <dbReference type="HAMAP-Rule" id="MF_01369"/>
    </source>
</evidence>
<dbReference type="PROSITE" id="PS00050">
    <property type="entry name" value="RIBOSOMAL_L23"/>
    <property type="match status" value="1"/>
</dbReference>
<comment type="function">
    <text evidence="6">One of the early assembly proteins it binds 23S rRNA. One of the proteins that surrounds the polypeptide exit tunnel on the outside of the ribosome. Forms the main docking site for trigger factor binding to the ribosome.</text>
</comment>
<evidence type="ECO:0000313" key="9">
    <source>
        <dbReference type="Proteomes" id="UP000070427"/>
    </source>
</evidence>
<comment type="subunit">
    <text evidence="6">Part of the 50S ribosomal subunit. Contacts protein L29, and trigger factor when it is bound to the ribosome.</text>
</comment>
<dbReference type="SUPFAM" id="SSF54189">
    <property type="entry name" value="Ribosomal proteins S24e, L23 and L15e"/>
    <property type="match status" value="1"/>
</dbReference>
<proteinExistence type="inferred from homology"/>
<keyword evidence="4 6" id="KW-0689">Ribosomal protein</keyword>
<dbReference type="InParanoid" id="A0A140L596"/>
<dbReference type="InterPro" id="IPR012677">
    <property type="entry name" value="Nucleotide-bd_a/b_plait_sf"/>
</dbReference>
<dbReference type="NCBIfam" id="NF004364">
    <property type="entry name" value="PRK05738.2-5"/>
    <property type="match status" value="1"/>
</dbReference>
<dbReference type="InterPro" id="IPR012678">
    <property type="entry name" value="Ribosomal_uL23/eL15/eS24_sf"/>
</dbReference>
<evidence type="ECO:0000256" key="4">
    <source>
        <dbReference type="ARBA" id="ARBA00022980"/>
    </source>
</evidence>
<evidence type="ECO:0000256" key="1">
    <source>
        <dbReference type="ARBA" id="ARBA00006700"/>
    </source>
</evidence>
<accession>A0A140L596</accession>
<evidence type="ECO:0000256" key="3">
    <source>
        <dbReference type="ARBA" id="ARBA00022884"/>
    </source>
</evidence>
<organism evidence="8 9">
    <name type="scientific">Fervidicola ferrireducens</name>
    <dbReference type="NCBI Taxonomy" id="520764"/>
    <lineage>
        <taxon>Bacteria</taxon>
        <taxon>Bacillati</taxon>
        <taxon>Bacillota</taxon>
        <taxon>Clostridia</taxon>
        <taxon>Thermosediminibacterales</taxon>
        <taxon>Thermosediminibacteraceae</taxon>
        <taxon>Fervidicola</taxon>
    </lineage>
</organism>
<dbReference type="EMBL" id="LOED01000024">
    <property type="protein sequence ID" value="KXG75721.1"/>
    <property type="molecule type" value="Genomic_DNA"/>
</dbReference>
<dbReference type="GO" id="GO:0006412">
    <property type="term" value="P:translation"/>
    <property type="evidence" value="ECO:0007669"/>
    <property type="project" value="UniProtKB-UniRule"/>
</dbReference>
<dbReference type="NCBIfam" id="NF004363">
    <property type="entry name" value="PRK05738.2-4"/>
    <property type="match status" value="1"/>
</dbReference>
<reference evidence="8 9" key="1">
    <citation type="submission" date="2015-12" db="EMBL/GenBank/DDBJ databases">
        <title>Draft genome sequnece of Fervidicola ferrireducens strain Y170.</title>
        <authorList>
            <person name="Patel B.K."/>
        </authorList>
    </citation>
    <scope>NUCLEOTIDE SEQUENCE [LARGE SCALE GENOMIC DNA]</scope>
    <source>
        <strain evidence="8 9">Y170</strain>
    </source>
</reference>
<dbReference type="GO" id="GO:1990904">
    <property type="term" value="C:ribonucleoprotein complex"/>
    <property type="evidence" value="ECO:0007669"/>
    <property type="project" value="UniProtKB-KW"/>
</dbReference>
<dbReference type="PATRIC" id="fig|520764.3.peg.1949"/>
<dbReference type="NCBIfam" id="NF004359">
    <property type="entry name" value="PRK05738.1-3"/>
    <property type="match status" value="1"/>
</dbReference>
<dbReference type="RefSeq" id="WP_066354087.1">
    <property type="nucleotide sequence ID" value="NZ_LOED01000024.1"/>
</dbReference>
<keyword evidence="5 6" id="KW-0687">Ribonucleoprotein</keyword>
<evidence type="ECO:0000256" key="2">
    <source>
        <dbReference type="ARBA" id="ARBA00022730"/>
    </source>
</evidence>